<feature type="compositionally biased region" description="Basic residues" evidence="1">
    <location>
        <begin position="65"/>
        <end position="85"/>
    </location>
</feature>
<protein>
    <submittedName>
        <fullName evidence="3">Uncharacterized protein LOC115620435</fullName>
    </submittedName>
</protein>
<dbReference type="Proteomes" id="UP000504634">
    <property type="component" value="Unplaced"/>
</dbReference>
<accession>A0A6J2T2N0</accession>
<evidence type="ECO:0000313" key="3">
    <source>
        <dbReference type="RefSeq" id="XP_030369523.1"/>
    </source>
</evidence>
<feature type="region of interest" description="Disordered" evidence="1">
    <location>
        <begin position="30"/>
        <end position="88"/>
    </location>
</feature>
<proteinExistence type="predicted"/>
<gene>
    <name evidence="3" type="primary">LOC115620435</name>
</gene>
<reference evidence="3" key="1">
    <citation type="submission" date="2025-08" db="UniProtKB">
        <authorList>
            <consortium name="RefSeq"/>
        </authorList>
    </citation>
    <scope>IDENTIFICATION</scope>
    <source>
        <strain evidence="3">11010-0011.00</strain>
        <tissue evidence="3">Whole body</tissue>
    </source>
</reference>
<organism evidence="2 3">
    <name type="scientific">Drosophila lebanonensis</name>
    <name type="common">Fruit fly</name>
    <name type="synonym">Scaptodrosophila lebanonensis</name>
    <dbReference type="NCBI Taxonomy" id="7225"/>
    <lineage>
        <taxon>Eukaryota</taxon>
        <taxon>Metazoa</taxon>
        <taxon>Ecdysozoa</taxon>
        <taxon>Arthropoda</taxon>
        <taxon>Hexapoda</taxon>
        <taxon>Insecta</taxon>
        <taxon>Pterygota</taxon>
        <taxon>Neoptera</taxon>
        <taxon>Endopterygota</taxon>
        <taxon>Diptera</taxon>
        <taxon>Brachycera</taxon>
        <taxon>Muscomorpha</taxon>
        <taxon>Ephydroidea</taxon>
        <taxon>Drosophilidae</taxon>
        <taxon>Scaptodrosophila</taxon>
    </lineage>
</organism>
<sequence>MCYSTLSNAGIKMYKTKSSLKYKITSNLDKLDSTSNAPLQDRTEETQGLQQEESGYQNKLESSEHRRRIKNRRRRDRQKKQKLKKLTAATTLVVEPKSELDEPSILVPSQQQHVRLNKCYDATKVLHIFELLERLYVARGGSQNVIKSKVSHMRRAWRRVLLENESDSSAIVSAAQNLESQWEAVIFGGSRLPLRLAYKKQNGSELLRKRFIWDSYISTGEQGSSIPVGWVIPPLSPAQQWAQFRRE</sequence>
<dbReference type="RefSeq" id="XP_030369523.1">
    <property type="nucleotide sequence ID" value="XM_030513663.1"/>
</dbReference>
<evidence type="ECO:0000313" key="2">
    <source>
        <dbReference type="Proteomes" id="UP000504634"/>
    </source>
</evidence>
<dbReference type="GeneID" id="115620435"/>
<dbReference type="AlphaFoldDB" id="A0A6J2T2N0"/>
<name>A0A6J2T2N0_DROLE</name>
<feature type="compositionally biased region" description="Polar residues" evidence="1">
    <location>
        <begin position="46"/>
        <end position="60"/>
    </location>
</feature>
<keyword evidence="2" id="KW-1185">Reference proteome</keyword>
<dbReference type="OrthoDB" id="2289628at2759"/>
<dbReference type="InterPro" id="IPR031974">
    <property type="entry name" value="PDCD7"/>
</dbReference>
<evidence type="ECO:0000256" key="1">
    <source>
        <dbReference type="SAM" id="MobiDB-lite"/>
    </source>
</evidence>
<dbReference type="Pfam" id="PF16021">
    <property type="entry name" value="PDCD7"/>
    <property type="match status" value="1"/>
</dbReference>